<dbReference type="AlphaFoldDB" id="A0A2C5ZBE7"/>
<protein>
    <recommendedName>
        <fullName evidence="4">Cyanovirin-N domain-containing protein</fullName>
    </recommendedName>
</protein>
<keyword evidence="1" id="KW-0732">Signal</keyword>
<feature type="signal peptide" evidence="1">
    <location>
        <begin position="1"/>
        <end position="15"/>
    </location>
</feature>
<reference evidence="2 3" key="1">
    <citation type="submission" date="2017-06" db="EMBL/GenBank/DDBJ databases">
        <title>Ant-infecting Ophiocordyceps genomes reveal a high diversity of potential behavioral manipulation genes and a possible major role for enterotoxins.</title>
        <authorList>
            <person name="De Bekker C."/>
            <person name="Evans H.C."/>
            <person name="Brachmann A."/>
            <person name="Hughes D.P."/>
        </authorList>
    </citation>
    <scope>NUCLEOTIDE SEQUENCE [LARGE SCALE GENOMIC DNA]</scope>
    <source>
        <strain evidence="2 3">Map16</strain>
    </source>
</reference>
<dbReference type="EMBL" id="NJES01000129">
    <property type="protein sequence ID" value="PHH77193.1"/>
    <property type="molecule type" value="Genomic_DNA"/>
</dbReference>
<evidence type="ECO:0000313" key="3">
    <source>
        <dbReference type="Proteomes" id="UP000226431"/>
    </source>
</evidence>
<proteinExistence type="predicted"/>
<evidence type="ECO:0008006" key="4">
    <source>
        <dbReference type="Google" id="ProtNLM"/>
    </source>
</evidence>
<name>A0A2C5ZBE7_9HYPO</name>
<evidence type="ECO:0000313" key="2">
    <source>
        <dbReference type="EMBL" id="PHH77193.1"/>
    </source>
</evidence>
<keyword evidence="3" id="KW-1185">Reference proteome</keyword>
<feature type="chain" id="PRO_5012293321" description="Cyanovirin-N domain-containing protein" evidence="1">
    <location>
        <begin position="16"/>
        <end position="156"/>
    </location>
</feature>
<comment type="caution">
    <text evidence="2">The sequence shown here is derived from an EMBL/GenBank/DDBJ whole genome shotgun (WGS) entry which is preliminary data.</text>
</comment>
<dbReference type="Proteomes" id="UP000226431">
    <property type="component" value="Unassembled WGS sequence"/>
</dbReference>
<sequence>MHLNLFLFSLPLAHAMYVPRNESSSSAVCHHIGGIQVDLNLREEWAGQEYKLDFIVGGKRTAATREGKQRPDATWSAVLDVDNGVFDWHKTAVEIDTQGSSYSLMLKDVTIKGNCSESVDQTSTITLSQKTDRLIFPPAFASKIELKPAAWKVVKK</sequence>
<accession>A0A2C5ZBE7</accession>
<evidence type="ECO:0000256" key="1">
    <source>
        <dbReference type="SAM" id="SignalP"/>
    </source>
</evidence>
<gene>
    <name evidence="2" type="ORF">CDD80_809</name>
</gene>
<organism evidence="2 3">
    <name type="scientific">Ophiocordyceps camponoti-rufipedis</name>
    <dbReference type="NCBI Taxonomy" id="2004952"/>
    <lineage>
        <taxon>Eukaryota</taxon>
        <taxon>Fungi</taxon>
        <taxon>Dikarya</taxon>
        <taxon>Ascomycota</taxon>
        <taxon>Pezizomycotina</taxon>
        <taxon>Sordariomycetes</taxon>
        <taxon>Hypocreomycetidae</taxon>
        <taxon>Hypocreales</taxon>
        <taxon>Ophiocordycipitaceae</taxon>
        <taxon>Ophiocordyceps</taxon>
    </lineage>
</organism>